<organism evidence="1 2">
    <name type="scientific">Actinosynnema mirum (strain ATCC 29888 / DSM 43827 / JCM 3225 / NBRC 14064 / NCIMB 13271 / NRRL B-12336 / IMRU 3971 / 101)</name>
    <dbReference type="NCBI Taxonomy" id="446462"/>
    <lineage>
        <taxon>Bacteria</taxon>
        <taxon>Bacillati</taxon>
        <taxon>Actinomycetota</taxon>
        <taxon>Actinomycetes</taxon>
        <taxon>Pseudonocardiales</taxon>
        <taxon>Pseudonocardiaceae</taxon>
        <taxon>Actinosynnema</taxon>
    </lineage>
</organism>
<dbReference type="EMBL" id="CP001630">
    <property type="protein sequence ID" value="ACU35652.1"/>
    <property type="molecule type" value="Genomic_DNA"/>
</dbReference>
<name>C6WCN5_ACTMD</name>
<protein>
    <submittedName>
        <fullName evidence="1">Uncharacterized protein</fullName>
    </submittedName>
</protein>
<dbReference type="AlphaFoldDB" id="C6WCN5"/>
<dbReference type="Proteomes" id="UP000002213">
    <property type="component" value="Chromosome"/>
</dbReference>
<keyword evidence="2" id="KW-1185">Reference proteome</keyword>
<gene>
    <name evidence="1" type="ordered locus">Amir_1703</name>
</gene>
<accession>C6WCN5</accession>
<evidence type="ECO:0000313" key="2">
    <source>
        <dbReference type="Proteomes" id="UP000002213"/>
    </source>
</evidence>
<reference evidence="1 2" key="1">
    <citation type="journal article" date="2009" name="Stand. Genomic Sci.">
        <title>Complete genome sequence of Actinosynnema mirum type strain (101).</title>
        <authorList>
            <person name="Land M."/>
            <person name="Lapidus A."/>
            <person name="Mayilraj S."/>
            <person name="Chen F."/>
            <person name="Copeland A."/>
            <person name="Del Rio T.G."/>
            <person name="Nolan M."/>
            <person name="Lucas S."/>
            <person name="Tice H."/>
            <person name="Cheng J.F."/>
            <person name="Chertkov O."/>
            <person name="Bruce D."/>
            <person name="Goodwin L."/>
            <person name="Pitluck S."/>
            <person name="Rohde M."/>
            <person name="Goker M."/>
            <person name="Pati A."/>
            <person name="Ivanova N."/>
            <person name="Mavromatis K."/>
            <person name="Chen A."/>
            <person name="Palaniappan K."/>
            <person name="Hauser L."/>
            <person name="Chang Y.J."/>
            <person name="Jeffries C.C."/>
            <person name="Brettin T."/>
            <person name="Detter J.C."/>
            <person name="Han C."/>
            <person name="Chain P."/>
            <person name="Tindall B.J."/>
            <person name="Bristow J."/>
            <person name="Eisen J.A."/>
            <person name="Markowitz V."/>
            <person name="Hugenholtz P."/>
            <person name="Kyrpides N.C."/>
            <person name="Klenk H.P."/>
        </authorList>
    </citation>
    <scope>NUCLEOTIDE SEQUENCE [LARGE SCALE GENOMIC DNA]</scope>
    <source>
        <strain evidence="2">ATCC 29888 / DSM 43827 / JCM 3225 / NBRC 14064 / NCIMB 13271 / NRRL B-12336 / IMRU 3971 / 101</strain>
    </source>
</reference>
<evidence type="ECO:0000313" key="1">
    <source>
        <dbReference type="EMBL" id="ACU35652.1"/>
    </source>
</evidence>
<proteinExistence type="predicted"/>
<dbReference type="HOGENOM" id="CLU_1902199_0_0_11"/>
<dbReference type="KEGG" id="ami:Amir_1703"/>
<sequence>MLLSGIGETAWLRELSHALPPSSLCPVSQLRFTDLWRLLGDHKSQIPVEWSGDLTVQAVVDSLTDGRVGLTLVPTEPGRCYCEPCMGDKCTVRLHPSAVVLASGVALLAKDPRQHADARAVLTLLATPHERQR</sequence>